<dbReference type="Proteomes" id="UP000471082">
    <property type="component" value="Unassembled WGS sequence"/>
</dbReference>
<protein>
    <submittedName>
        <fullName evidence="2">Uncharacterized protein</fullName>
    </submittedName>
</protein>
<comment type="caution">
    <text evidence="2">The sequence shown here is derived from an EMBL/GenBank/DDBJ whole genome shotgun (WGS) entry which is preliminary data.</text>
</comment>
<dbReference type="AlphaFoldDB" id="A0A6P0FSF9"/>
<evidence type="ECO:0000313" key="2">
    <source>
        <dbReference type="EMBL" id="NEL78822.1"/>
    </source>
</evidence>
<organism evidence="2 3">
    <name type="scientific">Xanthomonas perforans</name>
    <dbReference type="NCBI Taxonomy" id="442694"/>
    <lineage>
        <taxon>Bacteria</taxon>
        <taxon>Pseudomonadati</taxon>
        <taxon>Pseudomonadota</taxon>
        <taxon>Gammaproteobacteria</taxon>
        <taxon>Lysobacterales</taxon>
        <taxon>Lysobacteraceae</taxon>
        <taxon>Xanthomonas</taxon>
    </lineage>
</organism>
<dbReference type="EMBL" id="JAAGYU010000202">
    <property type="protein sequence ID" value="NEL78822.1"/>
    <property type="molecule type" value="Genomic_DNA"/>
</dbReference>
<reference evidence="2 3" key="1">
    <citation type="submission" date="2019-11" db="EMBL/GenBank/DDBJ databases">
        <title>Genome-resolved metagenomics to study the prevalence of co-infection and intraspecific heterogeneity among plant pathogen metapopulations.</title>
        <authorList>
            <person name="Newberry E."/>
            <person name="Bhandari R."/>
            <person name="Kemble J."/>
            <person name="Sikora E."/>
            <person name="Potnis N."/>
        </authorList>
    </citation>
    <scope>NUCLEOTIDE SEQUENCE [LARGE SCALE GENOMIC DNA]</scope>
    <source>
        <strain evidence="2">Xp_Tom_Tuscaloosa_18b</strain>
    </source>
</reference>
<name>A0A6P0FSF9_XANPE</name>
<feature type="region of interest" description="Disordered" evidence="1">
    <location>
        <begin position="1"/>
        <end position="22"/>
    </location>
</feature>
<evidence type="ECO:0000256" key="1">
    <source>
        <dbReference type="SAM" id="MobiDB-lite"/>
    </source>
</evidence>
<evidence type="ECO:0000313" key="3">
    <source>
        <dbReference type="Proteomes" id="UP000471082"/>
    </source>
</evidence>
<gene>
    <name evidence="2" type="ORF">G3W61_21670</name>
</gene>
<sequence>MKNRKHKRQKRRDSQGSQDIQPQLFSITVTDSDIEVSHRYTRDGMLDLLISSRKKQGRFSKDAFRIRRPGKDRKKTLQYRLQMRTRETERVVEYVSKPACSRYSEARVRGNDTEFSREEIIIIHQKMLTAFQEAFQQNWATNNARLIELVVWMTANRPNDPFSYETCCYVSNVDPDIVRDAILKQVRARYKHERLHYDVFRQSVLAAERGDTDALMWLYSTDESEFSFLGLCKMFDFEPKAGRSTIRVPSGVASQVA</sequence>
<feature type="compositionally biased region" description="Basic residues" evidence="1">
    <location>
        <begin position="1"/>
        <end position="11"/>
    </location>
</feature>
<proteinExistence type="predicted"/>
<dbReference type="RefSeq" id="WP_046935242.1">
    <property type="nucleotide sequence ID" value="NZ_JAKHFX010000008.1"/>
</dbReference>
<accession>A0A6P0FSF9</accession>